<feature type="domain" description="4Fe-4S ferredoxin-type" evidence="5">
    <location>
        <begin position="71"/>
        <end position="100"/>
    </location>
</feature>
<gene>
    <name evidence="6" type="ORF">SAMN05660836_01442</name>
</gene>
<proteinExistence type="predicted"/>
<feature type="domain" description="4Fe-4S ferredoxin-type" evidence="5">
    <location>
        <begin position="6"/>
        <end position="35"/>
    </location>
</feature>
<evidence type="ECO:0000313" key="6">
    <source>
        <dbReference type="EMBL" id="SFM78590.1"/>
    </source>
</evidence>
<keyword evidence="3" id="KW-0408">Iron</keyword>
<dbReference type="InterPro" id="IPR017896">
    <property type="entry name" value="4Fe4S_Fe-S-bd"/>
</dbReference>
<dbReference type="GO" id="GO:0051539">
    <property type="term" value="F:4 iron, 4 sulfur cluster binding"/>
    <property type="evidence" value="ECO:0007669"/>
    <property type="project" value="UniProtKB-KW"/>
</dbReference>
<evidence type="ECO:0000256" key="3">
    <source>
        <dbReference type="ARBA" id="ARBA00023004"/>
    </source>
</evidence>
<dbReference type="InterPro" id="IPR050954">
    <property type="entry name" value="ET_IronSulfur_Cluster-Binding"/>
</dbReference>
<evidence type="ECO:0000256" key="1">
    <source>
        <dbReference type="ARBA" id="ARBA00022485"/>
    </source>
</evidence>
<name>A0A1I4TPR3_9BACT</name>
<dbReference type="RefSeq" id="WP_093394610.1">
    <property type="nucleotide sequence ID" value="NZ_FOUU01000004.1"/>
</dbReference>
<evidence type="ECO:0000313" key="7">
    <source>
        <dbReference type="Proteomes" id="UP000199611"/>
    </source>
</evidence>
<dbReference type="Pfam" id="PF13247">
    <property type="entry name" value="Fer4_11"/>
    <property type="match status" value="1"/>
</dbReference>
<sequence length="160" mass="17271">MKGAGSEILVHPGRCTGCHACELACEREHEGLSRVHVVSRNGVNFPAFCRHCDVAPCVSVCYRMALVYERGRVRFKQESCTGCGLCEIACPFGAIFTGANSYPIKCDGCENRESSGKIPACAATCPSGAIEMRPVEDFGKATRYRAFRYVRSGGFIGEGS</sequence>
<evidence type="ECO:0000259" key="5">
    <source>
        <dbReference type="PROSITE" id="PS51379"/>
    </source>
</evidence>
<dbReference type="STRING" id="39841.SAMN05660836_01442"/>
<dbReference type="AlphaFoldDB" id="A0A1I4TPR3"/>
<evidence type="ECO:0000256" key="4">
    <source>
        <dbReference type="ARBA" id="ARBA00023014"/>
    </source>
</evidence>
<keyword evidence="2" id="KW-0479">Metal-binding</keyword>
<dbReference type="Proteomes" id="UP000199611">
    <property type="component" value="Unassembled WGS sequence"/>
</dbReference>
<keyword evidence="7" id="KW-1185">Reference proteome</keyword>
<evidence type="ECO:0000256" key="2">
    <source>
        <dbReference type="ARBA" id="ARBA00022723"/>
    </source>
</evidence>
<organism evidence="6 7">
    <name type="scientific">Thermodesulforhabdus norvegica</name>
    <dbReference type="NCBI Taxonomy" id="39841"/>
    <lineage>
        <taxon>Bacteria</taxon>
        <taxon>Pseudomonadati</taxon>
        <taxon>Thermodesulfobacteriota</taxon>
        <taxon>Syntrophobacteria</taxon>
        <taxon>Syntrophobacterales</taxon>
        <taxon>Thermodesulforhabdaceae</taxon>
        <taxon>Thermodesulforhabdus</taxon>
    </lineage>
</organism>
<dbReference type="OrthoDB" id="9789030at2"/>
<protein>
    <submittedName>
        <fullName evidence="6">Formate dehydrogenase iron-sulfur subunit</fullName>
    </submittedName>
</protein>
<accession>A0A1I4TPR3</accession>
<dbReference type="EMBL" id="FOUU01000004">
    <property type="protein sequence ID" value="SFM78590.1"/>
    <property type="molecule type" value="Genomic_DNA"/>
</dbReference>
<dbReference type="InterPro" id="IPR017900">
    <property type="entry name" value="4Fe4S_Fe_S_CS"/>
</dbReference>
<reference evidence="6 7" key="1">
    <citation type="submission" date="2016-10" db="EMBL/GenBank/DDBJ databases">
        <authorList>
            <person name="de Groot N.N."/>
        </authorList>
    </citation>
    <scope>NUCLEOTIDE SEQUENCE [LARGE SCALE GENOMIC DNA]</scope>
    <source>
        <strain evidence="6 7">DSM 9990</strain>
    </source>
</reference>
<dbReference type="GO" id="GO:0046872">
    <property type="term" value="F:metal ion binding"/>
    <property type="evidence" value="ECO:0007669"/>
    <property type="project" value="UniProtKB-KW"/>
</dbReference>
<dbReference type="PROSITE" id="PS51379">
    <property type="entry name" value="4FE4S_FER_2"/>
    <property type="match status" value="2"/>
</dbReference>
<dbReference type="PROSITE" id="PS00198">
    <property type="entry name" value="4FE4S_FER_1"/>
    <property type="match status" value="1"/>
</dbReference>
<dbReference type="Pfam" id="PF12800">
    <property type="entry name" value="Fer4_4"/>
    <property type="match status" value="1"/>
</dbReference>
<dbReference type="Gene3D" id="3.30.70.20">
    <property type="match status" value="2"/>
</dbReference>
<dbReference type="PANTHER" id="PTHR43177:SF3">
    <property type="entry name" value="PROTEIN NRFC HOMOLOG"/>
    <property type="match status" value="1"/>
</dbReference>
<dbReference type="PANTHER" id="PTHR43177">
    <property type="entry name" value="PROTEIN NRFC"/>
    <property type="match status" value="1"/>
</dbReference>
<keyword evidence="4" id="KW-0411">Iron-sulfur</keyword>
<keyword evidence="1" id="KW-0004">4Fe-4S</keyword>
<dbReference type="SUPFAM" id="SSF54862">
    <property type="entry name" value="4Fe-4S ferredoxins"/>
    <property type="match status" value="1"/>
</dbReference>